<feature type="region of interest" description="Disordered" evidence="2">
    <location>
        <begin position="1"/>
        <end position="33"/>
    </location>
</feature>
<keyword evidence="4" id="KW-1185">Reference proteome</keyword>
<evidence type="ECO:0000313" key="4">
    <source>
        <dbReference type="Proteomes" id="UP000006757"/>
    </source>
</evidence>
<feature type="coiled-coil region" evidence="1">
    <location>
        <begin position="88"/>
        <end position="122"/>
    </location>
</feature>
<gene>
    <name evidence="3" type="ORF">A1Q2_03681</name>
</gene>
<accession>K1VMR6</accession>
<keyword evidence="1" id="KW-0175">Coiled coil</keyword>
<evidence type="ECO:0000313" key="3">
    <source>
        <dbReference type="EMBL" id="EKD01981.1"/>
    </source>
</evidence>
<dbReference type="EMBL" id="AMBO01000302">
    <property type="protein sequence ID" value="EKD01981.1"/>
    <property type="molecule type" value="Genomic_DNA"/>
</dbReference>
<dbReference type="InParanoid" id="K1VMR6"/>
<name>K1VMR6_TRIAC</name>
<sequence length="194" mass="22260">MPTYDSPPPTLLPAWEDAGAQPPPQAALESPTIMTNRDRACDTSARQAYPPQRIENLISNASTSINDMRNEIHALFEKKKERQGWNSLDEIRKLTEEREKANQALREQITELQESMALLKAKYAIYRPRGPEDYAWLREEKTPPHPFKSIVHDAVATRKGSDCSGLMQWTLEAVSCEAKPRDKEVWRKMQNKRS</sequence>
<proteinExistence type="predicted"/>
<evidence type="ECO:0000256" key="2">
    <source>
        <dbReference type="SAM" id="MobiDB-lite"/>
    </source>
</evidence>
<comment type="caution">
    <text evidence="3">The sequence shown here is derived from an EMBL/GenBank/DDBJ whole genome shotgun (WGS) entry which is preliminary data.</text>
</comment>
<feature type="compositionally biased region" description="Pro residues" evidence="2">
    <location>
        <begin position="1"/>
        <end position="11"/>
    </location>
</feature>
<dbReference type="AlphaFoldDB" id="K1VMR6"/>
<protein>
    <submittedName>
        <fullName evidence="3">Uncharacterized protein</fullName>
    </submittedName>
</protein>
<dbReference type="Proteomes" id="UP000006757">
    <property type="component" value="Unassembled WGS sequence"/>
</dbReference>
<organism evidence="3 4">
    <name type="scientific">Trichosporon asahii var. asahii (strain CBS 8904)</name>
    <name type="common">Yeast</name>
    <dbReference type="NCBI Taxonomy" id="1220162"/>
    <lineage>
        <taxon>Eukaryota</taxon>
        <taxon>Fungi</taxon>
        <taxon>Dikarya</taxon>
        <taxon>Basidiomycota</taxon>
        <taxon>Agaricomycotina</taxon>
        <taxon>Tremellomycetes</taxon>
        <taxon>Trichosporonales</taxon>
        <taxon>Trichosporonaceae</taxon>
        <taxon>Trichosporon</taxon>
    </lineage>
</organism>
<evidence type="ECO:0000256" key="1">
    <source>
        <dbReference type="SAM" id="Coils"/>
    </source>
</evidence>
<dbReference type="HOGENOM" id="CLU_1403349_0_0_1"/>
<reference evidence="3 4" key="1">
    <citation type="journal article" date="2012" name="Eukaryot. Cell">
        <title>Genome sequence of the Trichosporon asahii environmental strain CBS 8904.</title>
        <authorList>
            <person name="Yang R.Y."/>
            <person name="Li H.T."/>
            <person name="Zhu H."/>
            <person name="Zhou G.P."/>
            <person name="Wang M."/>
            <person name="Wang L."/>
        </authorList>
    </citation>
    <scope>NUCLEOTIDE SEQUENCE [LARGE SCALE GENOMIC DNA]</scope>
    <source>
        <strain evidence="3 4">CBS 8904</strain>
    </source>
</reference>